<dbReference type="GO" id="GO:0005886">
    <property type="term" value="C:plasma membrane"/>
    <property type="evidence" value="ECO:0007669"/>
    <property type="project" value="UniProtKB-SubCell"/>
</dbReference>
<keyword evidence="4 7" id="KW-1133">Transmembrane helix</keyword>
<evidence type="ECO:0000256" key="7">
    <source>
        <dbReference type="SAM" id="Phobius"/>
    </source>
</evidence>
<dbReference type="AlphaFoldDB" id="A0A2R7YRS8"/>
<comment type="caution">
    <text evidence="9">The sequence shown here is derived from an EMBL/GenBank/DDBJ whole genome shotgun (WGS) entry which is preliminary data.</text>
</comment>
<feature type="transmembrane region" description="Helical" evidence="7">
    <location>
        <begin position="973"/>
        <end position="994"/>
    </location>
</feature>
<dbReference type="RefSeq" id="WP_108346924.1">
    <property type="nucleotide sequence ID" value="NZ_PYXZ01000013.1"/>
</dbReference>
<feature type="transmembrane region" description="Helical" evidence="7">
    <location>
        <begin position="426"/>
        <end position="447"/>
    </location>
</feature>
<evidence type="ECO:0000256" key="4">
    <source>
        <dbReference type="ARBA" id="ARBA00022989"/>
    </source>
</evidence>
<dbReference type="InterPro" id="IPR050250">
    <property type="entry name" value="Macrolide_Exporter_MacB"/>
</dbReference>
<reference evidence="9 10" key="1">
    <citation type="submission" date="2018-03" db="EMBL/GenBank/DDBJ databases">
        <authorList>
            <person name="Keele B.F."/>
        </authorList>
    </citation>
    <scope>NUCLEOTIDE SEQUENCE [LARGE SCALE GENOMIC DNA]</scope>
    <source>
        <strain evidence="9 10">IB-3</strain>
    </source>
</reference>
<keyword evidence="10" id="KW-1185">Reference proteome</keyword>
<keyword evidence="5 7" id="KW-0472">Membrane</keyword>
<evidence type="ECO:0000256" key="2">
    <source>
        <dbReference type="ARBA" id="ARBA00022475"/>
    </source>
</evidence>
<evidence type="ECO:0000313" key="9">
    <source>
        <dbReference type="EMBL" id="PUA79061.1"/>
    </source>
</evidence>
<feature type="transmembrane region" description="Helical" evidence="7">
    <location>
        <begin position="296"/>
        <end position="321"/>
    </location>
</feature>
<feature type="transmembrane region" description="Helical" evidence="7">
    <location>
        <begin position="921"/>
        <end position="940"/>
    </location>
</feature>
<evidence type="ECO:0000256" key="5">
    <source>
        <dbReference type="ARBA" id="ARBA00023136"/>
    </source>
</evidence>
<dbReference type="GO" id="GO:0022857">
    <property type="term" value="F:transmembrane transporter activity"/>
    <property type="evidence" value="ECO:0007669"/>
    <property type="project" value="TreeGrafter"/>
</dbReference>
<dbReference type="PANTHER" id="PTHR30572">
    <property type="entry name" value="MEMBRANE COMPONENT OF TRANSPORTER-RELATED"/>
    <property type="match status" value="1"/>
</dbReference>
<organism evidence="9 10">
    <name type="scientific">Nocardioides currus</name>
    <dbReference type="NCBI Taxonomy" id="2133958"/>
    <lineage>
        <taxon>Bacteria</taxon>
        <taxon>Bacillati</taxon>
        <taxon>Actinomycetota</taxon>
        <taxon>Actinomycetes</taxon>
        <taxon>Propionibacteriales</taxon>
        <taxon>Nocardioidaceae</taxon>
        <taxon>Nocardioides</taxon>
    </lineage>
</organism>
<proteinExistence type="inferred from homology"/>
<keyword evidence="2" id="KW-1003">Cell membrane</keyword>
<evidence type="ECO:0000256" key="1">
    <source>
        <dbReference type="ARBA" id="ARBA00004651"/>
    </source>
</evidence>
<evidence type="ECO:0000256" key="6">
    <source>
        <dbReference type="ARBA" id="ARBA00038076"/>
    </source>
</evidence>
<feature type="transmembrane region" description="Helical" evidence="7">
    <location>
        <begin position="467"/>
        <end position="492"/>
    </location>
</feature>
<feature type="transmembrane region" description="Helical" evidence="7">
    <location>
        <begin position="342"/>
        <end position="367"/>
    </location>
</feature>
<evidence type="ECO:0000259" key="8">
    <source>
        <dbReference type="Pfam" id="PF02687"/>
    </source>
</evidence>
<feature type="domain" description="ABC3 transporter permease C-terminal" evidence="8">
    <location>
        <begin position="924"/>
        <end position="1047"/>
    </location>
</feature>
<comment type="subcellular location">
    <subcellularLocation>
        <location evidence="1">Cell membrane</location>
        <topology evidence="1">Multi-pass membrane protein</topology>
    </subcellularLocation>
</comment>
<name>A0A2R7YRS8_9ACTN</name>
<protein>
    <submittedName>
        <fullName evidence="9">Permease</fullName>
    </submittedName>
</protein>
<accession>A0A2R7YRS8</accession>
<sequence length="1055" mass="108233">MLGLVLRRASVQRRLLASVVLLVATAATLVGVCSLVLTTTADRAFHVAVERSQPSDLSVTAYVVELAGDDVADVRDEADRVVGDVLAATDPRLETTAVSRLRLLEDGERQAYLTTTDDLESRAVLVSGRWPGESAAPYEAVVPATTARLLDLALGDELVLGREIGLGGLDDPVTVEVVGTFRPRSQADWEGDPLSGAGFSATYSNGLEAAPTYGPFVVTETSFLATGSSVGGLRVTGHPSPARATDSALRGVVDGLDDASGVLAAGAGDRARLTRVASDLSVTLARLHAQQDSTRATVLVVLLLGVALALAAALLAGWLVASVREAERDLLVAMGLSRRQRIAAAGGEALLLSLVATVLAVPAAAVMHARLTHLPDLAAAGLARGPAFTWPLVAAVLAAAVLLTTTLVATTLGGVTDPGPATRRSVLARLGAGPLLLAAAALAWWQLRSQSPTAAGSNDVTLTVAPVLAIAALTVLGVRLVPFVLVRAAGVGTRSRSFVWPLATQQAARRPHAGTAMVLVGAAVAAAVFGVALRSTWERSQVDQADLRVGTDLALALAAPAGTAEAARVEEATDAESTVSPVVHRPLALGRFVGTDASRPVLLAVDTRESGALLRGRTGEDRSWAEAGGGLAPDTAVAGVPLPGGGEPVTLRGESAPGTALTAVPTAVVEDGSGFRSTVSAGVLPLDGAAHPVRWLAPLDPGLRLVGLRLELDGYAGEEPTRDRTEVAVVVDVPATGREGAVPPPWRLLPLQDDSPVAGATMDVRSTEDGDATELTATFGLDLEYFSYSGADLLATAFPATTSIPVVASQALVDTVGARVGDRLSAVVDGTTLTLEVRGVVPAVPSAPAQVAVLADVDAVSRALIDAGRLDPVVDSWWVADPSPATVDALRDLGLGEVTLRQDVAQQLTQGPLRVAVPTTLLTLVALAAALLLAGVGLVLGAERQRRSAEVVRLRALGLSRRSSRRLLLAEHLAFFVPTIVVGALVGVVATVLLGPDLVRSDLGAAPVPSAVVAWPWTSELLLLSGLLGGTVVVTTALTVLHVRASDPSRLRGAR</sequence>
<comment type="similarity">
    <text evidence="6">Belongs to the ABC-4 integral membrane protein family.</text>
</comment>
<dbReference type="PANTHER" id="PTHR30572:SF4">
    <property type="entry name" value="ABC TRANSPORTER PERMEASE YTRF"/>
    <property type="match status" value="1"/>
</dbReference>
<keyword evidence="3 7" id="KW-0812">Transmembrane</keyword>
<evidence type="ECO:0000256" key="3">
    <source>
        <dbReference type="ARBA" id="ARBA00022692"/>
    </source>
</evidence>
<dbReference type="InterPro" id="IPR003838">
    <property type="entry name" value="ABC3_permease_C"/>
</dbReference>
<dbReference type="Proteomes" id="UP000244867">
    <property type="component" value="Unassembled WGS sequence"/>
</dbReference>
<dbReference type="OrthoDB" id="5176391at2"/>
<feature type="transmembrane region" description="Helical" evidence="7">
    <location>
        <begin position="387"/>
        <end position="414"/>
    </location>
</feature>
<feature type="transmembrane region" description="Helical" evidence="7">
    <location>
        <begin position="513"/>
        <end position="533"/>
    </location>
</feature>
<gene>
    <name evidence="9" type="ORF">C7S10_21565</name>
</gene>
<evidence type="ECO:0000313" key="10">
    <source>
        <dbReference type="Proteomes" id="UP000244867"/>
    </source>
</evidence>
<dbReference type="Pfam" id="PF02687">
    <property type="entry name" value="FtsX"/>
    <property type="match status" value="1"/>
</dbReference>
<feature type="transmembrane region" description="Helical" evidence="7">
    <location>
        <begin position="1021"/>
        <end position="1043"/>
    </location>
</feature>
<dbReference type="EMBL" id="PYXZ01000013">
    <property type="protein sequence ID" value="PUA79061.1"/>
    <property type="molecule type" value="Genomic_DNA"/>
</dbReference>